<protein>
    <submittedName>
        <fullName evidence="3">Uncharacterized protein</fullName>
    </submittedName>
</protein>
<reference evidence="3" key="1">
    <citation type="journal article" date="2020" name="BMC Genomics">
        <title>Correction to: Identification and distribution of gene clusters required for synthesis of sphingolipid metabolism inhibitors in diverse species of the filamentous fungus Fusarium.</title>
        <authorList>
            <person name="Kim H.S."/>
            <person name="Lohmar J.M."/>
            <person name="Busman M."/>
            <person name="Brown D.W."/>
            <person name="Naumann T.A."/>
            <person name="Divon H.H."/>
            <person name="Lysoe E."/>
            <person name="Uhlig S."/>
            <person name="Proctor R.H."/>
        </authorList>
    </citation>
    <scope>NUCLEOTIDE SEQUENCE</scope>
    <source>
        <strain evidence="3">NRRL 20472</strain>
    </source>
</reference>
<keyword evidence="2" id="KW-0472">Membrane</keyword>
<name>A0A8H4TRE6_9HYPO</name>
<gene>
    <name evidence="3" type="ORF">FSARC_9256</name>
</gene>
<feature type="region of interest" description="Disordered" evidence="1">
    <location>
        <begin position="200"/>
        <end position="243"/>
    </location>
</feature>
<dbReference type="AlphaFoldDB" id="A0A8H4TRE6"/>
<comment type="caution">
    <text evidence="3">The sequence shown here is derived from an EMBL/GenBank/DDBJ whole genome shotgun (WGS) entry which is preliminary data.</text>
</comment>
<dbReference type="OrthoDB" id="5209398at2759"/>
<feature type="transmembrane region" description="Helical" evidence="2">
    <location>
        <begin position="61"/>
        <end position="81"/>
    </location>
</feature>
<dbReference type="EMBL" id="JABEXW010000531">
    <property type="protein sequence ID" value="KAF4962695.1"/>
    <property type="molecule type" value="Genomic_DNA"/>
</dbReference>
<reference evidence="3" key="2">
    <citation type="submission" date="2020-05" db="EMBL/GenBank/DDBJ databases">
        <authorList>
            <person name="Kim H.-S."/>
            <person name="Proctor R.H."/>
            <person name="Brown D.W."/>
        </authorList>
    </citation>
    <scope>NUCLEOTIDE SEQUENCE</scope>
    <source>
        <strain evidence="3">NRRL 20472</strain>
    </source>
</reference>
<proteinExistence type="predicted"/>
<keyword evidence="2" id="KW-1133">Transmembrane helix</keyword>
<sequence>MRKGIRPPPLNLSIVTRPRSLPRLSTTPLAKELTPLLTPLPEEAEEPSGPVVRAVRIAVDFMQIVSCLLVIMMLAVFLMSYTGAAVSSYGIKAFILMAALACDVSLGMWSIINHDRPWTGPAILLRTLTASVLLGSLVSFLAVDRVFPADYTYWGLPLSQSGAPVLALVSAILLLGDGILYMSYYLSELLSAGPIPGLGGSDRSSDVDACQPEDTDGEEADPGGSAHGRQPWRSEAGAAFHEL</sequence>
<evidence type="ECO:0000256" key="1">
    <source>
        <dbReference type="SAM" id="MobiDB-lite"/>
    </source>
</evidence>
<feature type="compositionally biased region" description="Acidic residues" evidence="1">
    <location>
        <begin position="211"/>
        <end position="221"/>
    </location>
</feature>
<accession>A0A8H4TRE6</accession>
<evidence type="ECO:0000256" key="2">
    <source>
        <dbReference type="SAM" id="Phobius"/>
    </source>
</evidence>
<feature type="transmembrane region" description="Helical" evidence="2">
    <location>
        <begin position="123"/>
        <end position="143"/>
    </location>
</feature>
<keyword evidence="2" id="KW-0812">Transmembrane</keyword>
<dbReference type="Proteomes" id="UP000622797">
    <property type="component" value="Unassembled WGS sequence"/>
</dbReference>
<evidence type="ECO:0000313" key="4">
    <source>
        <dbReference type="Proteomes" id="UP000622797"/>
    </source>
</evidence>
<evidence type="ECO:0000313" key="3">
    <source>
        <dbReference type="EMBL" id="KAF4962695.1"/>
    </source>
</evidence>
<feature type="transmembrane region" description="Helical" evidence="2">
    <location>
        <begin position="93"/>
        <end position="111"/>
    </location>
</feature>
<keyword evidence="4" id="KW-1185">Reference proteome</keyword>
<feature type="transmembrane region" description="Helical" evidence="2">
    <location>
        <begin position="163"/>
        <end position="186"/>
    </location>
</feature>
<organism evidence="3 4">
    <name type="scientific">Fusarium sarcochroum</name>
    <dbReference type="NCBI Taxonomy" id="1208366"/>
    <lineage>
        <taxon>Eukaryota</taxon>
        <taxon>Fungi</taxon>
        <taxon>Dikarya</taxon>
        <taxon>Ascomycota</taxon>
        <taxon>Pezizomycotina</taxon>
        <taxon>Sordariomycetes</taxon>
        <taxon>Hypocreomycetidae</taxon>
        <taxon>Hypocreales</taxon>
        <taxon>Nectriaceae</taxon>
        <taxon>Fusarium</taxon>
        <taxon>Fusarium lateritium species complex</taxon>
    </lineage>
</organism>